<dbReference type="InterPro" id="IPR007140">
    <property type="entry name" value="DUF350"/>
</dbReference>
<evidence type="ECO:0000256" key="3">
    <source>
        <dbReference type="ARBA" id="ARBA00022475"/>
    </source>
</evidence>
<evidence type="ECO:0000256" key="4">
    <source>
        <dbReference type="ARBA" id="ARBA00022692"/>
    </source>
</evidence>
<comment type="similarity">
    <text evidence="2">Belongs to the UPF0719 family.</text>
</comment>
<dbReference type="RefSeq" id="WP_068504204.1">
    <property type="nucleotide sequence ID" value="NZ_CP020028.1"/>
</dbReference>
<feature type="transmembrane region" description="Helical" evidence="7">
    <location>
        <begin position="113"/>
        <end position="136"/>
    </location>
</feature>
<name>A0A222WRP8_9BACL</name>
<comment type="subcellular location">
    <subcellularLocation>
        <location evidence="1">Cell membrane</location>
        <topology evidence="1">Multi-pass membrane protein</topology>
    </subcellularLocation>
</comment>
<sequence length="137" mass="14812">MDSHISLGNALGNVGIGLLILFAILIVGYFVFSLLTRYNDNQEIARGNEAAGIYMGAKLLGLCIIVGMVSYSSHSWLDMLIWSAVGIVVLCLVYIIFDLLTPRTKVCEEIAKGNVALAQLLRSIIVGVSFVVGTFLM</sequence>
<gene>
    <name evidence="8" type="ORF">B4V02_22365</name>
</gene>
<keyword evidence="9" id="KW-1185">Reference proteome</keyword>
<evidence type="ECO:0008006" key="10">
    <source>
        <dbReference type="Google" id="ProtNLM"/>
    </source>
</evidence>
<dbReference type="PANTHER" id="PTHR40043">
    <property type="entry name" value="UPF0719 INNER MEMBRANE PROTEIN YJFL"/>
    <property type="match status" value="1"/>
</dbReference>
<evidence type="ECO:0000256" key="2">
    <source>
        <dbReference type="ARBA" id="ARBA00005779"/>
    </source>
</evidence>
<keyword evidence="5 7" id="KW-1133">Transmembrane helix</keyword>
<dbReference type="AlphaFoldDB" id="A0A222WRP8"/>
<dbReference type="OrthoDB" id="2678278at2"/>
<keyword evidence="4 7" id="KW-0812">Transmembrane</keyword>
<dbReference type="PANTHER" id="PTHR40043:SF1">
    <property type="entry name" value="UPF0719 INNER MEMBRANE PROTEIN YJFL"/>
    <property type="match status" value="1"/>
</dbReference>
<accession>A0A222WRP8</accession>
<evidence type="ECO:0000313" key="8">
    <source>
        <dbReference type="EMBL" id="ASR49249.1"/>
    </source>
</evidence>
<dbReference type="GO" id="GO:0005886">
    <property type="term" value="C:plasma membrane"/>
    <property type="evidence" value="ECO:0007669"/>
    <property type="project" value="UniProtKB-SubCell"/>
</dbReference>
<protein>
    <recommendedName>
        <fullName evidence="10">DUF350 domain-containing protein</fullName>
    </recommendedName>
</protein>
<proteinExistence type="inferred from homology"/>
<evidence type="ECO:0000256" key="1">
    <source>
        <dbReference type="ARBA" id="ARBA00004651"/>
    </source>
</evidence>
<dbReference type="STRING" id="172713.GCA_001705305_00378"/>
<evidence type="ECO:0000256" key="7">
    <source>
        <dbReference type="SAM" id="Phobius"/>
    </source>
</evidence>
<evidence type="ECO:0000313" key="9">
    <source>
        <dbReference type="Proteomes" id="UP000214666"/>
    </source>
</evidence>
<evidence type="ECO:0000256" key="6">
    <source>
        <dbReference type="ARBA" id="ARBA00023136"/>
    </source>
</evidence>
<organism evidence="8 9">
    <name type="scientific">Paenibacillus kribbensis</name>
    <dbReference type="NCBI Taxonomy" id="172713"/>
    <lineage>
        <taxon>Bacteria</taxon>
        <taxon>Bacillati</taxon>
        <taxon>Bacillota</taxon>
        <taxon>Bacilli</taxon>
        <taxon>Bacillales</taxon>
        <taxon>Paenibacillaceae</taxon>
        <taxon>Paenibacillus</taxon>
    </lineage>
</organism>
<evidence type="ECO:0000256" key="5">
    <source>
        <dbReference type="ARBA" id="ARBA00022989"/>
    </source>
</evidence>
<dbReference type="EMBL" id="CP020028">
    <property type="protein sequence ID" value="ASR49249.1"/>
    <property type="molecule type" value="Genomic_DNA"/>
</dbReference>
<dbReference type="KEGG" id="pkb:B4V02_22365"/>
<feature type="transmembrane region" description="Helical" evidence="7">
    <location>
        <begin position="79"/>
        <end position="101"/>
    </location>
</feature>
<feature type="transmembrane region" description="Helical" evidence="7">
    <location>
        <begin position="53"/>
        <end position="73"/>
    </location>
</feature>
<reference evidence="8 9" key="1">
    <citation type="submission" date="2017-03" db="EMBL/GenBank/DDBJ databases">
        <title>Complete genome sequence of Paenibacillus Kribbensis producing bioflocculants.</title>
        <authorList>
            <person name="Lee H.-G."/>
            <person name="Oh H.-M."/>
        </authorList>
    </citation>
    <scope>NUCLEOTIDE SEQUENCE [LARGE SCALE GENOMIC DNA]</scope>
    <source>
        <strain evidence="8 9">AM49</strain>
    </source>
</reference>
<keyword evidence="6 7" id="KW-0472">Membrane</keyword>
<dbReference type="Proteomes" id="UP000214666">
    <property type="component" value="Chromosome"/>
</dbReference>
<keyword evidence="3" id="KW-1003">Cell membrane</keyword>
<feature type="transmembrane region" description="Helical" evidence="7">
    <location>
        <begin position="12"/>
        <end position="32"/>
    </location>
</feature>
<dbReference type="Pfam" id="PF03994">
    <property type="entry name" value="DUF350"/>
    <property type="match status" value="1"/>
</dbReference>